<dbReference type="NCBIfam" id="TIGR00879">
    <property type="entry name" value="SP"/>
    <property type="match status" value="1"/>
</dbReference>
<dbReference type="InterPro" id="IPR050360">
    <property type="entry name" value="MFS_Sugar_Transporters"/>
</dbReference>
<dbReference type="Proteomes" id="UP001211907">
    <property type="component" value="Unassembled WGS sequence"/>
</dbReference>
<evidence type="ECO:0000256" key="5">
    <source>
        <dbReference type="ARBA" id="ARBA00022989"/>
    </source>
</evidence>
<feature type="transmembrane region" description="Helical" evidence="8">
    <location>
        <begin position="403"/>
        <end position="422"/>
    </location>
</feature>
<keyword evidence="5 8" id="KW-1133">Transmembrane helix</keyword>
<dbReference type="Pfam" id="PF00083">
    <property type="entry name" value="Sugar_tr"/>
    <property type="match status" value="1"/>
</dbReference>
<proteinExistence type="inferred from homology"/>
<keyword evidence="4 8" id="KW-0812">Transmembrane</keyword>
<keyword evidence="3 7" id="KW-0813">Transport</keyword>
<feature type="domain" description="Major facilitator superfamily (MFS) profile" evidence="9">
    <location>
        <begin position="14"/>
        <end position="479"/>
    </location>
</feature>
<evidence type="ECO:0000256" key="7">
    <source>
        <dbReference type="RuleBase" id="RU003346"/>
    </source>
</evidence>
<feature type="transmembrane region" description="Helical" evidence="8">
    <location>
        <begin position="308"/>
        <end position="330"/>
    </location>
</feature>
<reference evidence="10" key="1">
    <citation type="submission" date="2020-05" db="EMBL/GenBank/DDBJ databases">
        <title>Phylogenomic resolution of chytrid fungi.</title>
        <authorList>
            <person name="Stajich J.E."/>
            <person name="Amses K."/>
            <person name="Simmons R."/>
            <person name="Seto K."/>
            <person name="Myers J."/>
            <person name="Bonds A."/>
            <person name="Quandt C.A."/>
            <person name="Barry K."/>
            <person name="Liu P."/>
            <person name="Grigoriev I."/>
            <person name="Longcore J.E."/>
            <person name="James T.Y."/>
        </authorList>
    </citation>
    <scope>NUCLEOTIDE SEQUENCE</scope>
    <source>
        <strain evidence="10">JEL0513</strain>
    </source>
</reference>
<dbReference type="GO" id="GO:0005351">
    <property type="term" value="F:carbohydrate:proton symporter activity"/>
    <property type="evidence" value="ECO:0007669"/>
    <property type="project" value="TreeGrafter"/>
</dbReference>
<feature type="transmembrane region" description="Helical" evidence="8">
    <location>
        <begin position="185"/>
        <end position="206"/>
    </location>
</feature>
<name>A0AAD5SXV0_9FUNG</name>
<evidence type="ECO:0000256" key="2">
    <source>
        <dbReference type="ARBA" id="ARBA00010992"/>
    </source>
</evidence>
<feature type="transmembrane region" description="Helical" evidence="8">
    <location>
        <begin position="457"/>
        <end position="474"/>
    </location>
</feature>
<accession>A0AAD5SXV0</accession>
<feature type="transmembrane region" description="Helical" evidence="8">
    <location>
        <begin position="153"/>
        <end position="173"/>
    </location>
</feature>
<dbReference type="EMBL" id="JADGJH010001152">
    <property type="protein sequence ID" value="KAJ3117771.1"/>
    <property type="molecule type" value="Genomic_DNA"/>
</dbReference>
<keyword evidence="11" id="KW-1185">Reference proteome</keyword>
<dbReference type="Gene3D" id="1.20.1250.20">
    <property type="entry name" value="MFS general substrate transporter like domains"/>
    <property type="match status" value="1"/>
</dbReference>
<feature type="transmembrane region" description="Helical" evidence="8">
    <location>
        <begin position="336"/>
        <end position="357"/>
    </location>
</feature>
<protein>
    <recommendedName>
        <fullName evidence="9">Major facilitator superfamily (MFS) profile domain-containing protein</fullName>
    </recommendedName>
</protein>
<feature type="transmembrane region" description="Helical" evidence="8">
    <location>
        <begin position="9"/>
        <end position="27"/>
    </location>
</feature>
<evidence type="ECO:0000259" key="9">
    <source>
        <dbReference type="PROSITE" id="PS50850"/>
    </source>
</evidence>
<evidence type="ECO:0000313" key="11">
    <source>
        <dbReference type="Proteomes" id="UP001211907"/>
    </source>
</evidence>
<sequence length="508" mass="56664">MAIPTKKLIYAYFVCVVASLSMFMYGYDASTFNTINGFASWNAFFGDGSCTKNNATVVCASVLGNVNTGYTVGAIFTGFFITPILSDKWGRKFPLMVGAVFIVGFTFMQTFANDYLTHVLGRGGIGLGQGLMLPIGPVYLGELAPKEIRGTMMSFWQLFYSVGALLAYFVGLITTNQPWLGNWQWRWVLMCQVIAPIIFFICVGFCPESPRWLILKGRKDDARKILYTIRAEEDVEVEIEEMIEVIEREHAQNPGTFAAYKIIFTQWNIAKRLLMAMVINFGQQATGQNSLNNYSSTIYKTIFSQNNVAIINVVNAICGILFTLNSTIFVDRVGRITLFVGGAIGMAICSALAAIVYDTASDKKSYSLGIGLAVILFIFIFFYKPTWGATTWIYTGEICKFAFVISFLILITNTILPVPIVVRSQAVGIATQTQNIASLILGQIFPIMFNAWSFNVFFFFTAVNILLAIIIWFYPETRGVMLEEIDELFDKKTDTHVSNNEKKGDIKA</sequence>
<dbReference type="FunFam" id="1.20.1250.20:FF:000134">
    <property type="entry name" value="MFS sugar transporter protein"/>
    <property type="match status" value="1"/>
</dbReference>
<dbReference type="PANTHER" id="PTHR48022">
    <property type="entry name" value="PLASTIDIC GLUCOSE TRANSPORTER 4"/>
    <property type="match status" value="1"/>
</dbReference>
<evidence type="ECO:0000256" key="1">
    <source>
        <dbReference type="ARBA" id="ARBA00004141"/>
    </source>
</evidence>
<dbReference type="PROSITE" id="PS50850">
    <property type="entry name" value="MFS"/>
    <property type="match status" value="1"/>
</dbReference>
<dbReference type="PANTHER" id="PTHR48022:SF46">
    <property type="entry name" value="SUGAR TRANSPORTER, PUTATIVE (AFU_ORTHOLOGUE AFUA_1G11830)-RELATED"/>
    <property type="match status" value="1"/>
</dbReference>
<evidence type="ECO:0000256" key="8">
    <source>
        <dbReference type="SAM" id="Phobius"/>
    </source>
</evidence>
<evidence type="ECO:0000256" key="6">
    <source>
        <dbReference type="ARBA" id="ARBA00023136"/>
    </source>
</evidence>
<dbReference type="InterPro" id="IPR003663">
    <property type="entry name" value="Sugar/inositol_transpt"/>
</dbReference>
<evidence type="ECO:0000256" key="4">
    <source>
        <dbReference type="ARBA" id="ARBA00022692"/>
    </source>
</evidence>
<dbReference type="PRINTS" id="PR00171">
    <property type="entry name" value="SUGRTRNSPORT"/>
</dbReference>
<feature type="transmembrane region" description="Helical" evidence="8">
    <location>
        <begin position="124"/>
        <end position="141"/>
    </location>
</feature>
<dbReference type="SUPFAM" id="SSF103473">
    <property type="entry name" value="MFS general substrate transporter"/>
    <property type="match status" value="1"/>
</dbReference>
<evidence type="ECO:0000313" key="10">
    <source>
        <dbReference type="EMBL" id="KAJ3117771.1"/>
    </source>
</evidence>
<dbReference type="InterPro" id="IPR020846">
    <property type="entry name" value="MFS_dom"/>
</dbReference>
<organism evidence="10 11">
    <name type="scientific">Physocladia obscura</name>
    <dbReference type="NCBI Taxonomy" id="109957"/>
    <lineage>
        <taxon>Eukaryota</taxon>
        <taxon>Fungi</taxon>
        <taxon>Fungi incertae sedis</taxon>
        <taxon>Chytridiomycota</taxon>
        <taxon>Chytridiomycota incertae sedis</taxon>
        <taxon>Chytridiomycetes</taxon>
        <taxon>Chytridiales</taxon>
        <taxon>Chytriomycetaceae</taxon>
        <taxon>Physocladia</taxon>
    </lineage>
</organism>
<evidence type="ECO:0000256" key="3">
    <source>
        <dbReference type="ARBA" id="ARBA00022448"/>
    </source>
</evidence>
<feature type="transmembrane region" description="Helical" evidence="8">
    <location>
        <begin position="93"/>
        <end position="112"/>
    </location>
</feature>
<dbReference type="AlphaFoldDB" id="A0AAD5SXV0"/>
<feature type="transmembrane region" description="Helical" evidence="8">
    <location>
        <begin position="366"/>
        <end position="383"/>
    </location>
</feature>
<comment type="subcellular location">
    <subcellularLocation>
        <location evidence="1">Membrane</location>
        <topology evidence="1">Multi-pass membrane protein</topology>
    </subcellularLocation>
</comment>
<feature type="transmembrane region" description="Helical" evidence="8">
    <location>
        <begin position="68"/>
        <end position="86"/>
    </location>
</feature>
<dbReference type="GO" id="GO:0016020">
    <property type="term" value="C:membrane"/>
    <property type="evidence" value="ECO:0007669"/>
    <property type="project" value="UniProtKB-SubCell"/>
</dbReference>
<comment type="similarity">
    <text evidence="2 7">Belongs to the major facilitator superfamily. Sugar transporter (TC 2.A.1.1) family.</text>
</comment>
<gene>
    <name evidence="10" type="ORF">HK100_000752</name>
</gene>
<keyword evidence="6 8" id="KW-0472">Membrane</keyword>
<dbReference type="InterPro" id="IPR005828">
    <property type="entry name" value="MFS_sugar_transport-like"/>
</dbReference>
<dbReference type="InterPro" id="IPR036259">
    <property type="entry name" value="MFS_trans_sf"/>
</dbReference>
<comment type="caution">
    <text evidence="10">The sequence shown here is derived from an EMBL/GenBank/DDBJ whole genome shotgun (WGS) entry which is preliminary data.</text>
</comment>